<evidence type="ECO:0000313" key="2">
    <source>
        <dbReference type="Proteomes" id="UP000499080"/>
    </source>
</evidence>
<gene>
    <name evidence="1" type="ORF">AVEN_200447_1</name>
</gene>
<protein>
    <recommendedName>
        <fullName evidence="3">RNase H type-1 domain-containing protein</fullName>
    </recommendedName>
</protein>
<keyword evidence="2" id="KW-1185">Reference proteome</keyword>
<organism evidence="1 2">
    <name type="scientific">Araneus ventricosus</name>
    <name type="common">Orbweaver spider</name>
    <name type="synonym">Epeira ventricosa</name>
    <dbReference type="NCBI Taxonomy" id="182803"/>
    <lineage>
        <taxon>Eukaryota</taxon>
        <taxon>Metazoa</taxon>
        <taxon>Ecdysozoa</taxon>
        <taxon>Arthropoda</taxon>
        <taxon>Chelicerata</taxon>
        <taxon>Arachnida</taxon>
        <taxon>Araneae</taxon>
        <taxon>Araneomorphae</taxon>
        <taxon>Entelegynae</taxon>
        <taxon>Araneoidea</taxon>
        <taxon>Araneidae</taxon>
        <taxon>Araneus</taxon>
    </lineage>
</organism>
<proteinExistence type="predicted"/>
<dbReference type="EMBL" id="BGPR01147685">
    <property type="protein sequence ID" value="GBN79524.1"/>
    <property type="molecule type" value="Genomic_DNA"/>
</dbReference>
<comment type="caution">
    <text evidence="1">The sequence shown here is derived from an EMBL/GenBank/DDBJ whole genome shotgun (WGS) entry which is preliminary data.</text>
</comment>
<accession>A0A4Y2RUH7</accession>
<reference evidence="1 2" key="1">
    <citation type="journal article" date="2019" name="Sci. Rep.">
        <title>Orb-weaving spider Araneus ventricosus genome elucidates the spidroin gene catalogue.</title>
        <authorList>
            <person name="Kono N."/>
            <person name="Nakamura H."/>
            <person name="Ohtoshi R."/>
            <person name="Moran D.A.P."/>
            <person name="Shinohara A."/>
            <person name="Yoshida Y."/>
            <person name="Fujiwara M."/>
            <person name="Mori M."/>
            <person name="Tomita M."/>
            <person name="Arakawa K."/>
        </authorList>
    </citation>
    <scope>NUCLEOTIDE SEQUENCE [LARGE SCALE GENOMIC DNA]</scope>
</reference>
<dbReference type="OrthoDB" id="6515318at2759"/>
<evidence type="ECO:0000313" key="1">
    <source>
        <dbReference type="EMBL" id="GBN79524.1"/>
    </source>
</evidence>
<sequence>MAQLKPYNSVFQAEPIAIKEADTWDIEKILLISSNIKLGWITAHAGNEAADLLAKKATLEGIQNTISSNTGATSKKKRHAISTQLWQNEWDNSDTGRNVHLILPKVKTPSAPWQRPEIMFAMGHSPFPTYLKRFILRTTDCCGCGKPAAKSPQQPIVKN</sequence>
<name>A0A4Y2RUH7_ARAVE</name>
<dbReference type="Proteomes" id="UP000499080">
    <property type="component" value="Unassembled WGS sequence"/>
</dbReference>
<evidence type="ECO:0008006" key="3">
    <source>
        <dbReference type="Google" id="ProtNLM"/>
    </source>
</evidence>
<dbReference type="AlphaFoldDB" id="A0A4Y2RUH7"/>